<keyword evidence="4" id="KW-1185">Reference proteome</keyword>
<evidence type="ECO:0000313" key="3">
    <source>
        <dbReference type="EMBL" id="ETE64029.1"/>
    </source>
</evidence>
<dbReference type="OrthoDB" id="412680at2759"/>
<evidence type="ECO:0000256" key="1">
    <source>
        <dbReference type="ARBA" id="ARBA00023157"/>
    </source>
</evidence>
<proteinExistence type="predicted"/>
<dbReference type="Pfam" id="PF01562">
    <property type="entry name" value="Pep_M12B_propep"/>
    <property type="match status" value="1"/>
</dbReference>
<accession>V8NP42</accession>
<name>V8NP42_OPHHA</name>
<comment type="caution">
    <text evidence="3">The sequence shown here is derived from an EMBL/GenBank/DDBJ whole genome shotgun (WGS) entry which is preliminary data.</text>
</comment>
<sequence>MKHPKSTVSTEGTMYGDRIPYRISFGDATQETTKHSLKPYALTIPVRSSADGSYISNFVSVRHPRRLIRDVSPSQPKELYFNVSAFGREFHLRLRPNTRLVAPGAVVEWYEDSPSIYNGTEEVHQDQGKGVTERLWKKESLWTNCAYVGDLNESQQVMVKASEC</sequence>
<dbReference type="EMBL" id="AZIM01002438">
    <property type="protein sequence ID" value="ETE64029.1"/>
    <property type="molecule type" value="Genomic_DNA"/>
</dbReference>
<feature type="non-terminal residue" evidence="3">
    <location>
        <position position="1"/>
    </location>
</feature>
<dbReference type="InterPro" id="IPR002870">
    <property type="entry name" value="Peptidase_M12B_N"/>
</dbReference>
<dbReference type="AlphaFoldDB" id="V8NP42"/>
<evidence type="ECO:0000259" key="2">
    <source>
        <dbReference type="Pfam" id="PF01562"/>
    </source>
</evidence>
<feature type="domain" description="Peptidase M12B propeptide" evidence="2">
    <location>
        <begin position="42"/>
        <end position="151"/>
    </location>
</feature>
<dbReference type="Proteomes" id="UP000018936">
    <property type="component" value="Unassembled WGS sequence"/>
</dbReference>
<gene>
    <name evidence="3" type="ORF">L345_10204</name>
</gene>
<evidence type="ECO:0000313" key="4">
    <source>
        <dbReference type="Proteomes" id="UP000018936"/>
    </source>
</evidence>
<keyword evidence="1" id="KW-1015">Disulfide bond</keyword>
<reference evidence="3 4" key="1">
    <citation type="journal article" date="2013" name="Proc. Natl. Acad. Sci. U.S.A.">
        <title>The king cobra genome reveals dynamic gene evolution and adaptation in the snake venom system.</title>
        <authorList>
            <person name="Vonk F.J."/>
            <person name="Casewell N.R."/>
            <person name="Henkel C.V."/>
            <person name="Heimberg A.M."/>
            <person name="Jansen H.J."/>
            <person name="McCleary R.J."/>
            <person name="Kerkkamp H.M."/>
            <person name="Vos R.A."/>
            <person name="Guerreiro I."/>
            <person name="Calvete J.J."/>
            <person name="Wuster W."/>
            <person name="Woods A.E."/>
            <person name="Logan J.M."/>
            <person name="Harrison R.A."/>
            <person name="Castoe T.A."/>
            <person name="de Koning A.P."/>
            <person name="Pollock D.D."/>
            <person name="Yandell M."/>
            <person name="Calderon D."/>
            <person name="Renjifo C."/>
            <person name="Currier R.B."/>
            <person name="Salgado D."/>
            <person name="Pla D."/>
            <person name="Sanz L."/>
            <person name="Hyder A.S."/>
            <person name="Ribeiro J.M."/>
            <person name="Arntzen J.W."/>
            <person name="van den Thillart G.E."/>
            <person name="Boetzer M."/>
            <person name="Pirovano W."/>
            <person name="Dirks R.P."/>
            <person name="Spaink H.P."/>
            <person name="Duboule D."/>
            <person name="McGlinn E."/>
            <person name="Kini R.M."/>
            <person name="Richardson M.K."/>
        </authorList>
    </citation>
    <scope>NUCLEOTIDE SEQUENCE</scope>
    <source>
        <tissue evidence="3">Blood</tissue>
    </source>
</reference>
<organism evidence="3 4">
    <name type="scientific">Ophiophagus hannah</name>
    <name type="common">King cobra</name>
    <name type="synonym">Naja hannah</name>
    <dbReference type="NCBI Taxonomy" id="8665"/>
    <lineage>
        <taxon>Eukaryota</taxon>
        <taxon>Metazoa</taxon>
        <taxon>Chordata</taxon>
        <taxon>Craniata</taxon>
        <taxon>Vertebrata</taxon>
        <taxon>Euteleostomi</taxon>
        <taxon>Lepidosauria</taxon>
        <taxon>Squamata</taxon>
        <taxon>Bifurcata</taxon>
        <taxon>Unidentata</taxon>
        <taxon>Episquamata</taxon>
        <taxon>Toxicofera</taxon>
        <taxon>Serpentes</taxon>
        <taxon>Colubroidea</taxon>
        <taxon>Elapidae</taxon>
        <taxon>Elapinae</taxon>
        <taxon>Ophiophagus</taxon>
    </lineage>
</organism>
<protein>
    <recommendedName>
        <fullName evidence="2">Peptidase M12B propeptide domain-containing protein</fullName>
    </recommendedName>
</protein>